<evidence type="ECO:0000313" key="2">
    <source>
        <dbReference type="Proteomes" id="UP000003250"/>
    </source>
</evidence>
<protein>
    <submittedName>
        <fullName evidence="1">Uncharacterized protein</fullName>
    </submittedName>
</protein>
<name>H0HXD3_9HYPH</name>
<evidence type="ECO:0000313" key="1">
    <source>
        <dbReference type="EMBL" id="EHK54544.1"/>
    </source>
</evidence>
<gene>
    <name evidence="1" type="ORF">MAXJ12_24262</name>
</gene>
<dbReference type="PATRIC" id="fig|1107882.3.peg.4702"/>
<dbReference type="EMBL" id="AHAM01000206">
    <property type="protein sequence ID" value="EHK54544.1"/>
    <property type="molecule type" value="Genomic_DNA"/>
</dbReference>
<reference evidence="1 2" key="1">
    <citation type="journal article" date="2012" name="J. Bacteriol.">
        <title>Draft Genome Sequence of Mesorhizobium alhagi CCNWXJ12-2T, a Novel Salt-Resistant Species Isolated from the Desert of Northwestern China.</title>
        <authorList>
            <person name="Zhou M."/>
            <person name="Chen W."/>
            <person name="Chen H."/>
            <person name="Wei G."/>
        </authorList>
    </citation>
    <scope>NUCLEOTIDE SEQUENCE [LARGE SCALE GENOMIC DNA]</scope>
    <source>
        <strain evidence="1 2">CCNWXJ12-2</strain>
    </source>
</reference>
<keyword evidence="2" id="KW-1185">Reference proteome</keyword>
<organism evidence="1 2">
    <name type="scientific">Mesorhizobium alhagi CCNWXJ12-2</name>
    <dbReference type="NCBI Taxonomy" id="1107882"/>
    <lineage>
        <taxon>Bacteria</taxon>
        <taxon>Pseudomonadati</taxon>
        <taxon>Pseudomonadota</taxon>
        <taxon>Alphaproteobacteria</taxon>
        <taxon>Hyphomicrobiales</taxon>
        <taxon>Phyllobacteriaceae</taxon>
        <taxon>Allomesorhizobium</taxon>
    </lineage>
</organism>
<accession>H0HXD3</accession>
<dbReference type="Proteomes" id="UP000003250">
    <property type="component" value="Unassembled WGS sequence"/>
</dbReference>
<sequence length="121" mass="13251">MAPAGFLIQMCSILAPIRVVAFSTPLFRRRAVCCRSIISLSRRRIPRQIALWVLDDPLNASEVVDTLCDDVAVFAENGTQCMHQIGALMDEALASSEQHCHGLLLRNCSLGTGSPGKTRNR</sequence>
<dbReference type="AlphaFoldDB" id="H0HXD3"/>
<proteinExistence type="predicted"/>